<sequence>MYKVYLLRGEGRRMRWEGARSSSRKDRMWVKLRSVRLRVCDLARTELSIMRGPTNPTHGTIAEINYPAMHAQYDHLSGNHLSGAWGSVLKPYSYIRIKFDDDNKGEDMHLRDIRYPSPPLGRYPSPPPPAGLSDEDSTKSKSENDVTEPPPDAVAIPDVVRKAVAPVDSENNKLSFQVDTTRKQKTSSEELDASKGVGLDRIETTRITRAMYTQDQGRNMITLYKICAPVNDPLRRAVTMTWYHTSDASLDFDRFTNMCLNTPSLSPRLRTLAHKLLAKVWKDKVKRFQGGMFIEPGTVLRADEQADERADKIDQPDPQSAIFSCVPYFSLERPVKGLSSGPGSKLFPPRTLMQAFYPFEPIGDRDEEQSYKTFSELPVHKILHVPSLWIMNIGPDFIVTYGHTSISEATVKSIIVKPEDTDQLNSHDVANNTLRKIRLTDWDGQEFIFSIGSCRSYFELESKVLDLRYRSRRRAEDEKIRLQHKTQDGSKEITPSDWVDLITRNDLVFITLAVIENKEGEEKPSPAMSSPQQAAESSSAILLPFFHWPQPTPRSSASDEKKVQPLTNPDVQQTYSILEQADRMMMKGLRVAADNKVATTFESAIYYRSLPELTFQDVSADFANLQVGSKRAQQIGSGLTFHQKTIDSQRVRIIEQTRGLFEIVQMMFKLFVSDLNQSKILRKGWGAMKQLHDKAHNMTMRGSVEPDPKEYTDPEWKHHDMMERTWYIRTSAQPSHLAVPETHTQLNNTIMRCKRCSKFESYNSPEAALKHLRKHAKKAASSENNGAIDTAIVSTSLDEQQSLPPDSVLKAWVLNSEQFRREEINGETAATLTKACKTARELFVEARELGEGVKNEDGRISNSYKMPHELVWAFRDIMVFFMSIERAVHYSAERLRDEKFFPKMSQRYTGYDLDTEPDEAIVKEFGGTAQQSLRKSRFKLCAMVRPNPPLDLFKQMSLGPEYVCAWLMRRLVVKPLEIVNERDTRGRGSLSMSERPQQQRDETVGELYREYLFNLQFQVNSRASKRLLRRINLVQEELDVLIAVNTWQANLIQNYTHVLDDISYEQDMPARRSMFPHERDLLETCLYHLQLARDDYNDLISHCRPLSNRTKQILEISEEDHGKAIMIFTVVTVIFLPLSFATSYFGMNTADIRDMNQTQSLFWSVAIPLTILTVGGCMLIGYNGDEMVDAILSFARKVTGQKKRDPDAGGIAVSNRKPPPNPLFEMTGAQESSHLNEVEFADPRPGERELIEDDWLWPEDKDNYVSYQKEYEFSKSRERDRYERFNYEDRYERNYMDDYEQYDRTLSRPARRVTRMAPTSRVDRMGPKAYHDRESEDEWYGKDDTIKRQKYSRRRPTEGTRYERYDRYGYR</sequence>
<evidence type="ECO:0000256" key="2">
    <source>
        <dbReference type="ARBA" id="ARBA00022692"/>
    </source>
</evidence>
<evidence type="ECO:0000313" key="7">
    <source>
        <dbReference type="EMBL" id="RMZ71165.1"/>
    </source>
</evidence>
<comment type="subcellular location">
    <subcellularLocation>
        <location evidence="1">Cell membrane</location>
        <topology evidence="1">Multi-pass membrane protein</topology>
    </subcellularLocation>
</comment>
<dbReference type="SUPFAM" id="SSF144083">
    <property type="entry name" value="Magnesium transport protein CorA, transmembrane region"/>
    <property type="match status" value="1"/>
</dbReference>
<evidence type="ECO:0000313" key="8">
    <source>
        <dbReference type="Proteomes" id="UP000265663"/>
    </source>
</evidence>
<feature type="region of interest" description="Disordered" evidence="5">
    <location>
        <begin position="1312"/>
        <end position="1371"/>
    </location>
</feature>
<keyword evidence="8" id="KW-1185">Reference proteome</keyword>
<keyword evidence="2 6" id="KW-0812">Transmembrane</keyword>
<organism evidence="7 8">
    <name type="scientific">Pyrenophora seminiperda CCB06</name>
    <dbReference type="NCBI Taxonomy" id="1302712"/>
    <lineage>
        <taxon>Eukaryota</taxon>
        <taxon>Fungi</taxon>
        <taxon>Dikarya</taxon>
        <taxon>Ascomycota</taxon>
        <taxon>Pezizomycotina</taxon>
        <taxon>Dothideomycetes</taxon>
        <taxon>Pleosporomycetidae</taxon>
        <taxon>Pleosporales</taxon>
        <taxon>Pleosporineae</taxon>
        <taxon>Pleosporaceae</taxon>
        <taxon>Pyrenophora</taxon>
    </lineage>
</organism>
<dbReference type="PANTHER" id="PTHR46494:SF1">
    <property type="entry name" value="CORA FAMILY METAL ION TRANSPORTER (EUROFUNG)"/>
    <property type="match status" value="1"/>
</dbReference>
<dbReference type="InterPro" id="IPR045863">
    <property type="entry name" value="CorA_TM1_TM2"/>
</dbReference>
<feature type="transmembrane region" description="Helical" evidence="6">
    <location>
        <begin position="1124"/>
        <end position="1148"/>
    </location>
</feature>
<reference evidence="7 8" key="1">
    <citation type="journal article" date="2014" name="PLoS ONE">
        <title>De novo Genome Assembly of the Fungal Plant Pathogen Pyrenophora semeniperda.</title>
        <authorList>
            <person name="Soliai M.M."/>
            <person name="Meyer S.E."/>
            <person name="Udall J.A."/>
            <person name="Elzinga D.E."/>
            <person name="Hermansen R.A."/>
            <person name="Bodily P.M."/>
            <person name="Hart A.A."/>
            <person name="Coleman C.E."/>
        </authorList>
    </citation>
    <scope>NUCLEOTIDE SEQUENCE [LARGE SCALE GENOMIC DNA]</scope>
    <source>
        <strain evidence="7 8">CCB06</strain>
        <tissue evidence="7">Mycelium</tissue>
    </source>
</reference>
<dbReference type="Gene3D" id="1.20.58.340">
    <property type="entry name" value="Magnesium transport protein CorA, transmembrane region"/>
    <property type="match status" value="1"/>
</dbReference>
<dbReference type="Proteomes" id="UP000265663">
    <property type="component" value="Unassembled WGS sequence"/>
</dbReference>
<evidence type="ECO:0000256" key="3">
    <source>
        <dbReference type="ARBA" id="ARBA00022989"/>
    </source>
</evidence>
<dbReference type="EMBL" id="KE747826">
    <property type="protein sequence ID" value="RMZ71165.1"/>
    <property type="molecule type" value="Genomic_DNA"/>
</dbReference>
<feature type="compositionally biased region" description="Basic and acidic residues" evidence="5">
    <location>
        <begin position="1355"/>
        <end position="1371"/>
    </location>
</feature>
<evidence type="ECO:0000256" key="1">
    <source>
        <dbReference type="ARBA" id="ARBA00004651"/>
    </source>
</evidence>
<evidence type="ECO:0000256" key="5">
    <source>
        <dbReference type="SAM" id="MobiDB-lite"/>
    </source>
</evidence>
<evidence type="ECO:0000256" key="6">
    <source>
        <dbReference type="SAM" id="Phobius"/>
    </source>
</evidence>
<dbReference type="GO" id="GO:0000287">
    <property type="term" value="F:magnesium ion binding"/>
    <property type="evidence" value="ECO:0007669"/>
    <property type="project" value="TreeGrafter"/>
</dbReference>
<protein>
    <submittedName>
        <fullName evidence="7">Mg2+ transporter</fullName>
    </submittedName>
</protein>
<dbReference type="GO" id="GO:0050897">
    <property type="term" value="F:cobalt ion binding"/>
    <property type="evidence" value="ECO:0007669"/>
    <property type="project" value="TreeGrafter"/>
</dbReference>
<dbReference type="Pfam" id="PF01544">
    <property type="entry name" value="CorA"/>
    <property type="match status" value="1"/>
</dbReference>
<evidence type="ECO:0000256" key="4">
    <source>
        <dbReference type="ARBA" id="ARBA00023136"/>
    </source>
</evidence>
<dbReference type="GO" id="GO:0005886">
    <property type="term" value="C:plasma membrane"/>
    <property type="evidence" value="ECO:0007669"/>
    <property type="project" value="UniProtKB-SubCell"/>
</dbReference>
<name>A0A3M7M9G6_9PLEO</name>
<feature type="transmembrane region" description="Helical" evidence="6">
    <location>
        <begin position="1160"/>
        <end position="1182"/>
    </location>
</feature>
<feature type="region of interest" description="Disordered" evidence="5">
    <location>
        <begin position="106"/>
        <end position="153"/>
    </location>
</feature>
<feature type="compositionally biased region" description="Pro residues" evidence="5">
    <location>
        <begin position="116"/>
        <end position="130"/>
    </location>
</feature>
<keyword evidence="4 6" id="KW-0472">Membrane</keyword>
<accession>A0A3M7M9G6</accession>
<dbReference type="GO" id="GO:0015087">
    <property type="term" value="F:cobalt ion transmembrane transporter activity"/>
    <property type="evidence" value="ECO:0007669"/>
    <property type="project" value="TreeGrafter"/>
</dbReference>
<proteinExistence type="predicted"/>
<keyword evidence="3 6" id="KW-1133">Transmembrane helix</keyword>
<dbReference type="OrthoDB" id="5430750at2759"/>
<dbReference type="InterPro" id="IPR002523">
    <property type="entry name" value="MgTranspt_CorA/ZnTranspt_ZntB"/>
</dbReference>
<feature type="compositionally biased region" description="Basic and acidic residues" evidence="5">
    <location>
        <begin position="1321"/>
        <end position="1347"/>
    </location>
</feature>
<gene>
    <name evidence="7" type="ORF">GMOD_00005677</name>
</gene>
<dbReference type="PANTHER" id="PTHR46494">
    <property type="entry name" value="CORA FAMILY METAL ION TRANSPORTER (EUROFUNG)"/>
    <property type="match status" value="1"/>
</dbReference>
<dbReference type="GO" id="GO:0015095">
    <property type="term" value="F:magnesium ion transmembrane transporter activity"/>
    <property type="evidence" value="ECO:0007669"/>
    <property type="project" value="TreeGrafter"/>
</dbReference>